<dbReference type="RefSeq" id="WP_206986037.1">
    <property type="nucleotide sequence ID" value="NZ_JAFLQZ010000016.1"/>
</dbReference>
<evidence type="ECO:0000313" key="1">
    <source>
        <dbReference type="EMBL" id="MBO0360096.1"/>
    </source>
</evidence>
<reference evidence="1" key="1">
    <citation type="submission" date="2021-03" db="EMBL/GenBank/DDBJ databases">
        <authorList>
            <person name="Kim M.K."/>
        </authorList>
    </citation>
    <scope>NUCLEOTIDE SEQUENCE</scope>
    <source>
        <strain evidence="1">BT186</strain>
    </source>
</reference>
<organism evidence="1 2">
    <name type="scientific">Hymenobacter telluris</name>
    <dbReference type="NCBI Taxonomy" id="2816474"/>
    <lineage>
        <taxon>Bacteria</taxon>
        <taxon>Pseudomonadati</taxon>
        <taxon>Bacteroidota</taxon>
        <taxon>Cytophagia</taxon>
        <taxon>Cytophagales</taxon>
        <taxon>Hymenobacteraceae</taxon>
        <taxon>Hymenobacter</taxon>
    </lineage>
</organism>
<evidence type="ECO:0000313" key="2">
    <source>
        <dbReference type="Proteomes" id="UP000664144"/>
    </source>
</evidence>
<accession>A0A939EZQ5</accession>
<keyword evidence="2" id="KW-1185">Reference proteome</keyword>
<dbReference type="EMBL" id="JAFLQZ010000016">
    <property type="protein sequence ID" value="MBO0360096.1"/>
    <property type="molecule type" value="Genomic_DNA"/>
</dbReference>
<gene>
    <name evidence="1" type="ORF">J0X19_19200</name>
</gene>
<name>A0A939EZQ5_9BACT</name>
<dbReference type="Proteomes" id="UP000664144">
    <property type="component" value="Unassembled WGS sequence"/>
</dbReference>
<sequence>MLRAAQFYGTTHLLLDIRRRDTSSPEAATWITEVWLPEAVEAMEPARLRIAYFMSATRDQLMRTSPALQPIVRDAIARVHSYEIALFRDEGEAVRWLAA</sequence>
<proteinExistence type="predicted"/>
<dbReference type="AlphaFoldDB" id="A0A939EZQ5"/>
<comment type="caution">
    <text evidence="1">The sequence shown here is derived from an EMBL/GenBank/DDBJ whole genome shotgun (WGS) entry which is preliminary data.</text>
</comment>
<protein>
    <submittedName>
        <fullName evidence="1">Uncharacterized protein</fullName>
    </submittedName>
</protein>